<keyword evidence="9" id="KW-1185">Reference proteome</keyword>
<comment type="similarity">
    <text evidence="1 5">Belongs to the E2F/DP family.</text>
</comment>
<evidence type="ECO:0000256" key="3">
    <source>
        <dbReference type="ARBA" id="ARBA00023125"/>
    </source>
</evidence>
<feature type="region of interest" description="Disordered" evidence="6">
    <location>
        <begin position="301"/>
        <end position="343"/>
    </location>
</feature>
<evidence type="ECO:0000256" key="1">
    <source>
        <dbReference type="ARBA" id="ARBA00010940"/>
    </source>
</evidence>
<dbReference type="GO" id="GO:0005634">
    <property type="term" value="C:nucleus"/>
    <property type="evidence" value="ECO:0007669"/>
    <property type="project" value="UniProtKB-SubCell"/>
</dbReference>
<keyword evidence="4 5" id="KW-0804">Transcription</keyword>
<gene>
    <name evidence="8" type="ORF">TKK_014078</name>
</gene>
<protein>
    <recommendedName>
        <fullName evidence="7">E2F/DP family winged-helix DNA-binding domain-containing protein</fullName>
    </recommendedName>
</protein>
<feature type="compositionally biased region" description="Polar residues" evidence="6">
    <location>
        <begin position="301"/>
        <end position="320"/>
    </location>
</feature>
<proteinExistence type="inferred from homology"/>
<evidence type="ECO:0000256" key="4">
    <source>
        <dbReference type="ARBA" id="ARBA00023163"/>
    </source>
</evidence>
<sequence>MAFMKTPEKQRIVFRDLGNNIPFSPTSNLKCLADAAASSNQLPAEGYKTPSPFDCGSDVKKTRKEKSLTELCKKFLNLFPLKLEENCEICLNETTDKLKTEKRRLYDIINVLESLDMASRACKNKYYWYGETHLHSTLFTLRASAIRLGLDKKIQEIQRVNRAFISNNSKLNNFSPNDFMVPQSPIVNFKFPESSNNDKEDKSLGVMCRKFLMLFLVSMKNGVINLDIAGKVLINESDLLDSSNSSQNAKSKASKIRRLYDIANVLLAIGLIEKVDMFSAWSIKKPIYRYCGPDLDTLQTGENEQNRFNHSPLYSSTPKRSLSCLPFKSNHPRPCRSESYTETKKRKLFTSDDDLGSRNQPHDLSQKRLFQKSRSLNEILNKSATDFVESEIKSLKNEDTSPQSRSSTCSQFVSSPVQLINMPSTPSNTPCSLRSIHIQKVTPIIKKPSSEASTVSNYLVITPKQQQTTYPKSIQLFKEKSVEGQIEQISNAVVEKSVVVQTEENKEMQVSKEPVIKLEINNISSDKCLQSVQVGDSKEVIYKLDCANGIAISVGDVFQCVKMGDSLGLRHLKTSSDTK</sequence>
<reference evidence="8 9" key="1">
    <citation type="journal article" date="2024" name="bioRxiv">
        <title>A reference genome for Trichogramma kaykai: A tiny desert-dwelling parasitoid wasp with competing sex-ratio distorters.</title>
        <authorList>
            <person name="Culotta J."/>
            <person name="Lindsey A.R."/>
        </authorList>
    </citation>
    <scope>NUCLEOTIDE SEQUENCE [LARGE SCALE GENOMIC DNA]</scope>
    <source>
        <strain evidence="8 9">KSX58</strain>
    </source>
</reference>
<keyword evidence="2 5" id="KW-0805">Transcription regulation</keyword>
<keyword evidence="5" id="KW-0539">Nucleus</keyword>
<dbReference type="AlphaFoldDB" id="A0ABD2WFN4"/>
<evidence type="ECO:0000256" key="6">
    <source>
        <dbReference type="SAM" id="MobiDB-lite"/>
    </source>
</evidence>
<dbReference type="EMBL" id="JBJJXI010000111">
    <property type="protein sequence ID" value="KAL3391361.1"/>
    <property type="molecule type" value="Genomic_DNA"/>
</dbReference>
<comment type="caution">
    <text evidence="8">The sequence shown here is derived from an EMBL/GenBank/DDBJ whole genome shotgun (WGS) entry which is preliminary data.</text>
</comment>
<dbReference type="InterPro" id="IPR003316">
    <property type="entry name" value="E2F_WHTH_DNA-bd_dom"/>
</dbReference>
<evidence type="ECO:0000259" key="7">
    <source>
        <dbReference type="SMART" id="SM01372"/>
    </source>
</evidence>
<dbReference type="Pfam" id="PF02319">
    <property type="entry name" value="WHD_E2F_TDP"/>
    <property type="match status" value="2"/>
</dbReference>
<evidence type="ECO:0000256" key="2">
    <source>
        <dbReference type="ARBA" id="ARBA00023015"/>
    </source>
</evidence>
<keyword evidence="3 5" id="KW-0238">DNA-binding</keyword>
<dbReference type="InterPro" id="IPR015633">
    <property type="entry name" value="E2F"/>
</dbReference>
<dbReference type="PANTHER" id="PTHR12081">
    <property type="entry name" value="TRANSCRIPTION FACTOR E2F"/>
    <property type="match status" value="1"/>
</dbReference>
<dbReference type="SMART" id="SM01372">
    <property type="entry name" value="E2F_TDP"/>
    <property type="match status" value="2"/>
</dbReference>
<dbReference type="SUPFAM" id="SSF46785">
    <property type="entry name" value="Winged helix' DNA-binding domain"/>
    <property type="match status" value="2"/>
</dbReference>
<dbReference type="GO" id="GO:0003677">
    <property type="term" value="F:DNA binding"/>
    <property type="evidence" value="ECO:0007669"/>
    <property type="project" value="UniProtKB-KW"/>
</dbReference>
<dbReference type="InterPro" id="IPR036388">
    <property type="entry name" value="WH-like_DNA-bd_sf"/>
</dbReference>
<dbReference type="Proteomes" id="UP001627154">
    <property type="component" value="Unassembled WGS sequence"/>
</dbReference>
<evidence type="ECO:0000313" key="8">
    <source>
        <dbReference type="EMBL" id="KAL3391361.1"/>
    </source>
</evidence>
<feature type="domain" description="E2F/DP family winged-helix DNA-binding" evidence="7">
    <location>
        <begin position="63"/>
        <end position="130"/>
    </location>
</feature>
<organism evidence="8 9">
    <name type="scientific">Trichogramma kaykai</name>
    <dbReference type="NCBI Taxonomy" id="54128"/>
    <lineage>
        <taxon>Eukaryota</taxon>
        <taxon>Metazoa</taxon>
        <taxon>Ecdysozoa</taxon>
        <taxon>Arthropoda</taxon>
        <taxon>Hexapoda</taxon>
        <taxon>Insecta</taxon>
        <taxon>Pterygota</taxon>
        <taxon>Neoptera</taxon>
        <taxon>Endopterygota</taxon>
        <taxon>Hymenoptera</taxon>
        <taxon>Apocrita</taxon>
        <taxon>Proctotrupomorpha</taxon>
        <taxon>Chalcidoidea</taxon>
        <taxon>Trichogrammatidae</taxon>
        <taxon>Trichogramma</taxon>
    </lineage>
</organism>
<evidence type="ECO:0000313" key="9">
    <source>
        <dbReference type="Proteomes" id="UP001627154"/>
    </source>
</evidence>
<evidence type="ECO:0000256" key="5">
    <source>
        <dbReference type="RuleBase" id="RU003796"/>
    </source>
</evidence>
<dbReference type="InterPro" id="IPR036390">
    <property type="entry name" value="WH_DNA-bd_sf"/>
</dbReference>
<comment type="subcellular location">
    <subcellularLocation>
        <location evidence="5">Nucleus</location>
    </subcellularLocation>
</comment>
<dbReference type="PANTHER" id="PTHR12081:SF7">
    <property type="entry name" value="TRANSCRIPTION FACTOR EFL-3"/>
    <property type="match status" value="1"/>
</dbReference>
<dbReference type="Gene3D" id="1.10.10.10">
    <property type="entry name" value="Winged helix-like DNA-binding domain superfamily/Winged helix DNA-binding domain"/>
    <property type="match status" value="2"/>
</dbReference>
<feature type="domain" description="E2F/DP family winged-helix DNA-binding" evidence="7">
    <location>
        <begin position="199"/>
        <end position="292"/>
    </location>
</feature>
<accession>A0ABD2WFN4</accession>
<name>A0ABD2WFN4_9HYME</name>